<evidence type="ECO:0000313" key="1">
    <source>
        <dbReference type="EMBL" id="QJA77544.1"/>
    </source>
</evidence>
<evidence type="ECO:0000313" key="3">
    <source>
        <dbReference type="EMBL" id="QJH97208.1"/>
    </source>
</evidence>
<dbReference type="EMBL" id="MT144677">
    <property type="protein sequence ID" value="QJH97208.1"/>
    <property type="molecule type" value="Genomic_DNA"/>
</dbReference>
<gene>
    <name evidence="1" type="ORF">MM415A01285_0014</name>
    <name evidence="2" type="ORF">MM415B02990_0006</name>
    <name evidence="3" type="ORF">TM448B00948_0018</name>
</gene>
<reference evidence="3" key="1">
    <citation type="submission" date="2020-03" db="EMBL/GenBank/DDBJ databases">
        <title>The deep terrestrial virosphere.</title>
        <authorList>
            <person name="Holmfeldt K."/>
            <person name="Nilsson E."/>
            <person name="Simone D."/>
            <person name="Lopez-Fernandez M."/>
            <person name="Wu X."/>
            <person name="de Brujin I."/>
            <person name="Lundin D."/>
            <person name="Andersson A."/>
            <person name="Bertilsson S."/>
            <person name="Dopson M."/>
        </authorList>
    </citation>
    <scope>NUCLEOTIDE SEQUENCE</scope>
    <source>
        <strain evidence="1">MM415A01285</strain>
        <strain evidence="2">MM415B02990</strain>
        <strain evidence="3">TM448B00948</strain>
    </source>
</reference>
<dbReference type="EMBL" id="MT142288">
    <property type="protein sequence ID" value="QJA77544.1"/>
    <property type="molecule type" value="Genomic_DNA"/>
</dbReference>
<accession>A0A6M3XH94</accession>
<proteinExistence type="predicted"/>
<protein>
    <submittedName>
        <fullName evidence="3">Uncharacterized protein</fullName>
    </submittedName>
</protein>
<dbReference type="EMBL" id="MT142708">
    <property type="protein sequence ID" value="QJA87463.1"/>
    <property type="molecule type" value="Genomic_DNA"/>
</dbReference>
<dbReference type="AlphaFoldDB" id="A0A6M3XH94"/>
<name>A0A6M3XH94_9ZZZZ</name>
<organism evidence="3">
    <name type="scientific">viral metagenome</name>
    <dbReference type="NCBI Taxonomy" id="1070528"/>
    <lineage>
        <taxon>unclassified sequences</taxon>
        <taxon>metagenomes</taxon>
        <taxon>organismal metagenomes</taxon>
    </lineage>
</organism>
<sequence>MKKVFLSIFSVVFMLIFVSPAYSMADKWENTHNESGLSEAAVEVIKKIALTDEYDWVVARFNPLTSIGGSGCTIVNGTTSFPTGSEDYWYRAGGVTMNPSQFKLNKVLSYWFTEETDCGTKGTSGSSTFFKYQWVSSIGAGATHSGQTDWKVKVFYPANDANHWTEILTTSGQSIFASSAINRQGTIGFTYFGSATLGGGVTTDPVSDSSTTFYPTFAVGWGSGVTPVINVIGKR</sequence>
<evidence type="ECO:0000313" key="2">
    <source>
        <dbReference type="EMBL" id="QJA87463.1"/>
    </source>
</evidence>